<evidence type="ECO:0000313" key="3">
    <source>
        <dbReference type="Proteomes" id="UP000693981"/>
    </source>
</evidence>
<evidence type="ECO:0000256" key="1">
    <source>
        <dbReference type="SAM" id="MobiDB-lite"/>
    </source>
</evidence>
<gene>
    <name evidence="2" type="ORF">PHYBOEH_010120</name>
</gene>
<feature type="compositionally biased region" description="Basic and acidic residues" evidence="1">
    <location>
        <begin position="137"/>
        <end position="146"/>
    </location>
</feature>
<feature type="compositionally biased region" description="Basic and acidic residues" evidence="1">
    <location>
        <begin position="116"/>
        <end position="130"/>
    </location>
</feature>
<feature type="compositionally biased region" description="Low complexity" evidence="1">
    <location>
        <begin position="72"/>
        <end position="85"/>
    </location>
</feature>
<keyword evidence="3" id="KW-1185">Reference proteome</keyword>
<feature type="compositionally biased region" description="Acidic residues" evidence="1">
    <location>
        <begin position="86"/>
        <end position="103"/>
    </location>
</feature>
<dbReference type="Proteomes" id="UP000693981">
    <property type="component" value="Unassembled WGS sequence"/>
</dbReference>
<organism evidence="2 3">
    <name type="scientific">Phytophthora boehmeriae</name>
    <dbReference type="NCBI Taxonomy" id="109152"/>
    <lineage>
        <taxon>Eukaryota</taxon>
        <taxon>Sar</taxon>
        <taxon>Stramenopiles</taxon>
        <taxon>Oomycota</taxon>
        <taxon>Peronosporomycetes</taxon>
        <taxon>Peronosporales</taxon>
        <taxon>Peronosporaceae</taxon>
        <taxon>Phytophthora</taxon>
    </lineage>
</organism>
<name>A0A8T1WXU0_9STRA</name>
<feature type="compositionally biased region" description="Low complexity" evidence="1">
    <location>
        <begin position="45"/>
        <end position="59"/>
    </location>
</feature>
<evidence type="ECO:0000313" key="2">
    <source>
        <dbReference type="EMBL" id="KAG7398902.1"/>
    </source>
</evidence>
<sequence length="191" mass="20325">MDTSLHSASTASEISERLQDEADGSSTKYEEGQFESDEGRESAEESASAPSRGGSSSGEYASDTFEDDQEAVDTVAALDTAAASDAEGENDYGSDSFEQEDDQQVARTRQSTLHTDICDSQRPDELDNVHGKIQSAQDHDIEKDESCEQISSADIENKPPRNGSEAVDTSGGFLPQPALAAAKTEHKAALS</sequence>
<proteinExistence type="predicted"/>
<reference evidence="2" key="1">
    <citation type="submission" date="2021-02" db="EMBL/GenBank/DDBJ databases">
        <authorList>
            <person name="Palmer J.M."/>
        </authorList>
    </citation>
    <scope>NUCLEOTIDE SEQUENCE</scope>
    <source>
        <strain evidence="2">SCRP23</strain>
    </source>
</reference>
<dbReference type="EMBL" id="JAGDFL010000068">
    <property type="protein sequence ID" value="KAG7398902.1"/>
    <property type="molecule type" value="Genomic_DNA"/>
</dbReference>
<comment type="caution">
    <text evidence="2">The sequence shown here is derived from an EMBL/GenBank/DDBJ whole genome shotgun (WGS) entry which is preliminary data.</text>
</comment>
<protein>
    <submittedName>
        <fullName evidence="2">Uncharacterized protein</fullName>
    </submittedName>
</protein>
<feature type="compositionally biased region" description="Polar residues" evidence="1">
    <location>
        <begin position="1"/>
        <end position="13"/>
    </location>
</feature>
<feature type="region of interest" description="Disordered" evidence="1">
    <location>
        <begin position="1"/>
        <end position="191"/>
    </location>
</feature>
<dbReference type="AlphaFoldDB" id="A0A8T1WXU0"/>
<feature type="compositionally biased region" description="Polar residues" evidence="1">
    <location>
        <begin position="105"/>
        <end position="114"/>
    </location>
</feature>
<accession>A0A8T1WXU0</accession>